<dbReference type="PANTHER" id="PTHR48106">
    <property type="entry name" value="QUINONE OXIDOREDUCTASE PIG3-RELATED"/>
    <property type="match status" value="1"/>
</dbReference>
<dbReference type="Pfam" id="PF00107">
    <property type="entry name" value="ADH_zinc_N"/>
    <property type="match status" value="1"/>
</dbReference>
<proteinExistence type="predicted"/>
<name>A0A6I3MDM6_9MICO</name>
<evidence type="ECO:0000256" key="3">
    <source>
        <dbReference type="SAM" id="MobiDB-lite"/>
    </source>
</evidence>
<accession>A0A6I3MDM6</accession>
<dbReference type="InterPro" id="IPR011032">
    <property type="entry name" value="GroES-like_sf"/>
</dbReference>
<dbReference type="SUPFAM" id="SSF50129">
    <property type="entry name" value="GroES-like"/>
    <property type="match status" value="1"/>
</dbReference>
<sequence length="373" mass="39338">MARAVVFESFGGPEVLEVVEVAVPKPGPGEVLVEVFASGISPVETAVRRGDHQDRWPVEFPSGQGRDLAGVVDAVGEGVTRFRRGDEVMGYVARGAQAAYVLVPEAQLLPKPISLSWEVAGSLYVAGTTALGAVDGLNLGPRDLVVVTAAAGGIGCLAAQLARARGAEVIGTTAESRFDFVRQFGIEPLAYGPDLAARVRALTDRQVTAFLDFLGGQTAEAAELGVPASRVFTTTDWAAVEDHDAVKLWAGDTIALGRIAQLVADRQVRLPIADVFPLADVADAYRELDHRDSAGKIVIGMKVVDYPGQKVRAVKGLRQQDLTIGVPTPHERMQVEEQIPPVLADGRARQRRAEAHAAHGPRGGREGGAADGG</sequence>
<dbReference type="GO" id="GO:0070402">
    <property type="term" value="F:NADPH binding"/>
    <property type="evidence" value="ECO:0007669"/>
    <property type="project" value="TreeGrafter"/>
</dbReference>
<dbReference type="InterPro" id="IPR013149">
    <property type="entry name" value="ADH-like_C"/>
</dbReference>
<feature type="domain" description="Enoyl reductase (ER)" evidence="4">
    <location>
        <begin position="11"/>
        <end position="299"/>
    </location>
</feature>
<dbReference type="OrthoDB" id="3727682at2"/>
<gene>
    <name evidence="5" type="ORF">GJ743_08580</name>
</gene>
<keyword evidence="1" id="KW-0521">NADP</keyword>
<feature type="compositionally biased region" description="Basic and acidic residues" evidence="3">
    <location>
        <begin position="348"/>
        <end position="357"/>
    </location>
</feature>
<dbReference type="Gene3D" id="3.90.180.10">
    <property type="entry name" value="Medium-chain alcohol dehydrogenases, catalytic domain"/>
    <property type="match status" value="1"/>
</dbReference>
<reference evidence="5 6" key="1">
    <citation type="submission" date="2019-11" db="EMBL/GenBank/DDBJ databases">
        <title>Agromyces kandeliae sp. nov., isolated from mangrove soil.</title>
        <authorList>
            <person name="Wang R."/>
        </authorList>
    </citation>
    <scope>NUCLEOTIDE SEQUENCE [LARGE SCALE GENOMIC DNA]</scope>
    <source>
        <strain evidence="5 6">JCM 11433</strain>
    </source>
</reference>
<evidence type="ECO:0000256" key="1">
    <source>
        <dbReference type="ARBA" id="ARBA00022857"/>
    </source>
</evidence>
<protein>
    <submittedName>
        <fullName evidence="5">Zinc-binding dehydrogenase</fullName>
    </submittedName>
</protein>
<dbReference type="SUPFAM" id="SSF51735">
    <property type="entry name" value="NAD(P)-binding Rossmann-fold domains"/>
    <property type="match status" value="1"/>
</dbReference>
<dbReference type="InterPro" id="IPR036291">
    <property type="entry name" value="NAD(P)-bd_dom_sf"/>
</dbReference>
<dbReference type="RefSeq" id="WP_155051495.1">
    <property type="nucleotide sequence ID" value="NZ_BAAAIB010000007.1"/>
</dbReference>
<dbReference type="EMBL" id="WMLB01000022">
    <property type="protein sequence ID" value="MTH68423.1"/>
    <property type="molecule type" value="Genomic_DNA"/>
</dbReference>
<keyword evidence="6" id="KW-1185">Reference proteome</keyword>
<dbReference type="PANTHER" id="PTHR48106:SF18">
    <property type="entry name" value="QUINONE OXIDOREDUCTASE PIG3"/>
    <property type="match status" value="1"/>
</dbReference>
<dbReference type="InterPro" id="IPR020843">
    <property type="entry name" value="ER"/>
</dbReference>
<keyword evidence="2" id="KW-0560">Oxidoreductase</keyword>
<dbReference type="InterPro" id="IPR013154">
    <property type="entry name" value="ADH-like_N"/>
</dbReference>
<evidence type="ECO:0000259" key="4">
    <source>
        <dbReference type="SMART" id="SM00829"/>
    </source>
</evidence>
<organism evidence="5 6">
    <name type="scientific">Agromyces bracchium</name>
    <dbReference type="NCBI Taxonomy" id="88376"/>
    <lineage>
        <taxon>Bacteria</taxon>
        <taxon>Bacillati</taxon>
        <taxon>Actinomycetota</taxon>
        <taxon>Actinomycetes</taxon>
        <taxon>Micrococcales</taxon>
        <taxon>Microbacteriaceae</taxon>
        <taxon>Agromyces</taxon>
    </lineage>
</organism>
<evidence type="ECO:0000313" key="5">
    <source>
        <dbReference type="EMBL" id="MTH68423.1"/>
    </source>
</evidence>
<evidence type="ECO:0000313" key="6">
    <source>
        <dbReference type="Proteomes" id="UP000433071"/>
    </source>
</evidence>
<dbReference type="Gene3D" id="3.40.50.720">
    <property type="entry name" value="NAD(P)-binding Rossmann-like Domain"/>
    <property type="match status" value="1"/>
</dbReference>
<dbReference type="GO" id="GO:0016651">
    <property type="term" value="F:oxidoreductase activity, acting on NAD(P)H"/>
    <property type="evidence" value="ECO:0007669"/>
    <property type="project" value="TreeGrafter"/>
</dbReference>
<dbReference type="Pfam" id="PF08240">
    <property type="entry name" value="ADH_N"/>
    <property type="match status" value="1"/>
</dbReference>
<dbReference type="Proteomes" id="UP000433071">
    <property type="component" value="Unassembled WGS sequence"/>
</dbReference>
<dbReference type="AlphaFoldDB" id="A0A6I3MDM6"/>
<dbReference type="SMART" id="SM00829">
    <property type="entry name" value="PKS_ER"/>
    <property type="match status" value="1"/>
</dbReference>
<dbReference type="CDD" id="cd05289">
    <property type="entry name" value="MDR_like_2"/>
    <property type="match status" value="1"/>
</dbReference>
<comment type="caution">
    <text evidence="5">The sequence shown here is derived from an EMBL/GenBank/DDBJ whole genome shotgun (WGS) entry which is preliminary data.</text>
</comment>
<evidence type="ECO:0000256" key="2">
    <source>
        <dbReference type="ARBA" id="ARBA00023002"/>
    </source>
</evidence>
<feature type="region of interest" description="Disordered" evidence="3">
    <location>
        <begin position="348"/>
        <end position="373"/>
    </location>
</feature>